<organism evidence="1 2">
    <name type="scientific">Dreissena polymorpha</name>
    <name type="common">Zebra mussel</name>
    <name type="synonym">Mytilus polymorpha</name>
    <dbReference type="NCBI Taxonomy" id="45954"/>
    <lineage>
        <taxon>Eukaryota</taxon>
        <taxon>Metazoa</taxon>
        <taxon>Spiralia</taxon>
        <taxon>Lophotrochozoa</taxon>
        <taxon>Mollusca</taxon>
        <taxon>Bivalvia</taxon>
        <taxon>Autobranchia</taxon>
        <taxon>Heteroconchia</taxon>
        <taxon>Euheterodonta</taxon>
        <taxon>Imparidentia</taxon>
        <taxon>Neoheterodontei</taxon>
        <taxon>Myida</taxon>
        <taxon>Dreissenoidea</taxon>
        <taxon>Dreissenidae</taxon>
        <taxon>Dreissena</taxon>
    </lineage>
</organism>
<comment type="caution">
    <text evidence="1">The sequence shown here is derived from an EMBL/GenBank/DDBJ whole genome shotgun (WGS) entry which is preliminary data.</text>
</comment>
<evidence type="ECO:0000313" key="2">
    <source>
        <dbReference type="Proteomes" id="UP000828390"/>
    </source>
</evidence>
<protein>
    <submittedName>
        <fullName evidence="1">Uncharacterized protein</fullName>
    </submittedName>
</protein>
<name>A0A9D4QMX5_DREPO</name>
<feature type="non-terminal residue" evidence="1">
    <location>
        <position position="1"/>
    </location>
</feature>
<dbReference type="EMBL" id="JAIWYP010000004">
    <property type="protein sequence ID" value="KAH3835995.1"/>
    <property type="molecule type" value="Genomic_DNA"/>
</dbReference>
<dbReference type="AlphaFoldDB" id="A0A9D4QMX5"/>
<dbReference type="Proteomes" id="UP000828390">
    <property type="component" value="Unassembled WGS sequence"/>
</dbReference>
<evidence type="ECO:0000313" key="1">
    <source>
        <dbReference type="EMBL" id="KAH3835995.1"/>
    </source>
</evidence>
<accession>A0A9D4QMX5</accession>
<reference evidence="1" key="2">
    <citation type="submission" date="2020-11" db="EMBL/GenBank/DDBJ databases">
        <authorList>
            <person name="McCartney M.A."/>
            <person name="Auch B."/>
            <person name="Kono T."/>
            <person name="Mallez S."/>
            <person name="Becker A."/>
            <person name="Gohl D.M."/>
            <person name="Silverstein K.A.T."/>
            <person name="Koren S."/>
            <person name="Bechman K.B."/>
            <person name="Herman A."/>
            <person name="Abrahante J.E."/>
            <person name="Garbe J."/>
        </authorList>
    </citation>
    <scope>NUCLEOTIDE SEQUENCE</scope>
    <source>
        <strain evidence="1">Duluth1</strain>
        <tissue evidence="1">Whole animal</tissue>
    </source>
</reference>
<reference evidence="1" key="1">
    <citation type="journal article" date="2019" name="bioRxiv">
        <title>The Genome of the Zebra Mussel, Dreissena polymorpha: A Resource for Invasive Species Research.</title>
        <authorList>
            <person name="McCartney M.A."/>
            <person name="Auch B."/>
            <person name="Kono T."/>
            <person name="Mallez S."/>
            <person name="Zhang Y."/>
            <person name="Obille A."/>
            <person name="Becker A."/>
            <person name="Abrahante J.E."/>
            <person name="Garbe J."/>
            <person name="Badalamenti J.P."/>
            <person name="Herman A."/>
            <person name="Mangelson H."/>
            <person name="Liachko I."/>
            <person name="Sullivan S."/>
            <person name="Sone E.D."/>
            <person name="Koren S."/>
            <person name="Silverstein K.A.T."/>
            <person name="Beckman K.B."/>
            <person name="Gohl D.M."/>
        </authorList>
    </citation>
    <scope>NUCLEOTIDE SEQUENCE</scope>
    <source>
        <strain evidence="1">Duluth1</strain>
        <tissue evidence="1">Whole animal</tissue>
    </source>
</reference>
<sequence length="78" mass="8732">FQRRTNRSSNLQAISTMEMWVLQDLHNCCCAVKMLTRARRCKTLSASGQPPCCLRLESLTLQSVGKSQGRPKCLSCLS</sequence>
<proteinExistence type="predicted"/>
<keyword evidence="2" id="KW-1185">Reference proteome</keyword>
<gene>
    <name evidence="1" type="ORF">DPMN_109364</name>
</gene>